<organism evidence="2 3">
    <name type="scientific">Sphaeroforma arctica JP610</name>
    <dbReference type="NCBI Taxonomy" id="667725"/>
    <lineage>
        <taxon>Eukaryota</taxon>
        <taxon>Ichthyosporea</taxon>
        <taxon>Ichthyophonida</taxon>
        <taxon>Sphaeroforma</taxon>
    </lineage>
</organism>
<gene>
    <name evidence="2" type="ORF">SARC_14626</name>
</gene>
<feature type="region of interest" description="Disordered" evidence="1">
    <location>
        <begin position="1"/>
        <end position="20"/>
    </location>
</feature>
<dbReference type="GeneID" id="25915130"/>
<evidence type="ECO:0000256" key="1">
    <source>
        <dbReference type="SAM" id="MobiDB-lite"/>
    </source>
</evidence>
<dbReference type="EMBL" id="KQ246470">
    <property type="protein sequence ID" value="KNC72814.1"/>
    <property type="molecule type" value="Genomic_DNA"/>
</dbReference>
<proteinExistence type="predicted"/>
<sequence>EARRLPYEPKEVRCPQFPGDGEVDPRYRAAQISVRVLEECLPLGYESVRTPVQLHTPAPREE</sequence>
<accession>A0A0L0F7Z4</accession>
<feature type="non-terminal residue" evidence="2">
    <location>
        <position position="1"/>
    </location>
</feature>
<dbReference type="AlphaFoldDB" id="A0A0L0F7Z4"/>
<keyword evidence="3" id="KW-1185">Reference proteome</keyword>
<feature type="non-terminal residue" evidence="2">
    <location>
        <position position="62"/>
    </location>
</feature>
<evidence type="ECO:0000313" key="3">
    <source>
        <dbReference type="Proteomes" id="UP000054560"/>
    </source>
</evidence>
<reference evidence="2 3" key="1">
    <citation type="submission" date="2011-02" db="EMBL/GenBank/DDBJ databases">
        <title>The Genome Sequence of Sphaeroforma arctica JP610.</title>
        <authorList>
            <consortium name="The Broad Institute Genome Sequencing Platform"/>
            <person name="Russ C."/>
            <person name="Cuomo C."/>
            <person name="Young S.K."/>
            <person name="Zeng Q."/>
            <person name="Gargeya S."/>
            <person name="Alvarado L."/>
            <person name="Berlin A."/>
            <person name="Chapman S.B."/>
            <person name="Chen Z."/>
            <person name="Freedman E."/>
            <person name="Gellesch M."/>
            <person name="Goldberg J."/>
            <person name="Griggs A."/>
            <person name="Gujja S."/>
            <person name="Heilman E."/>
            <person name="Heiman D."/>
            <person name="Howarth C."/>
            <person name="Mehta T."/>
            <person name="Neiman D."/>
            <person name="Pearson M."/>
            <person name="Roberts A."/>
            <person name="Saif S."/>
            <person name="Shea T."/>
            <person name="Shenoy N."/>
            <person name="Sisk P."/>
            <person name="Stolte C."/>
            <person name="Sykes S."/>
            <person name="White J."/>
            <person name="Yandava C."/>
            <person name="Burger G."/>
            <person name="Gray M.W."/>
            <person name="Holland P.W.H."/>
            <person name="King N."/>
            <person name="Lang F.B.F."/>
            <person name="Roger A.J."/>
            <person name="Ruiz-Trillo I."/>
            <person name="Haas B."/>
            <person name="Nusbaum C."/>
            <person name="Birren B."/>
        </authorList>
    </citation>
    <scope>NUCLEOTIDE SEQUENCE [LARGE SCALE GENOMIC DNA]</scope>
    <source>
        <strain evidence="2 3">JP610</strain>
    </source>
</reference>
<evidence type="ECO:0000313" key="2">
    <source>
        <dbReference type="EMBL" id="KNC72814.1"/>
    </source>
</evidence>
<dbReference type="Proteomes" id="UP000054560">
    <property type="component" value="Unassembled WGS sequence"/>
</dbReference>
<feature type="compositionally biased region" description="Basic and acidic residues" evidence="1">
    <location>
        <begin position="1"/>
        <end position="13"/>
    </location>
</feature>
<name>A0A0L0F7Z4_9EUKA</name>
<dbReference type="RefSeq" id="XP_014146716.1">
    <property type="nucleotide sequence ID" value="XM_014291241.1"/>
</dbReference>
<protein>
    <submittedName>
        <fullName evidence="2">Uncharacterized protein</fullName>
    </submittedName>
</protein>